<evidence type="ECO:0008006" key="3">
    <source>
        <dbReference type="Google" id="ProtNLM"/>
    </source>
</evidence>
<sequence>MGALGIRDIRLFNFALIRCQLWRLISNKDTFCFKVLSSRYFLDGNIFHSKRVDKASFTWSSITAVAEALKDGFGWQVGSDIKSQDHFENIAET</sequence>
<dbReference type="Proteomes" id="UP000828251">
    <property type="component" value="Unassembled WGS sequence"/>
</dbReference>
<protein>
    <recommendedName>
        <fullName evidence="3">RNase H type-1 domain-containing protein</fullName>
    </recommendedName>
</protein>
<keyword evidence="2" id="KW-1185">Reference proteome</keyword>
<evidence type="ECO:0000313" key="1">
    <source>
        <dbReference type="EMBL" id="KAH1114391.1"/>
    </source>
</evidence>
<comment type="caution">
    <text evidence="1">The sequence shown here is derived from an EMBL/GenBank/DDBJ whole genome shotgun (WGS) entry which is preliminary data.</text>
</comment>
<accession>A0A9D4AFZ5</accession>
<dbReference type="EMBL" id="JAIQCV010000003">
    <property type="protein sequence ID" value="KAH1114391.1"/>
    <property type="molecule type" value="Genomic_DNA"/>
</dbReference>
<reference evidence="1 2" key="1">
    <citation type="journal article" date="2021" name="Plant Biotechnol. J.">
        <title>Multi-omics assisted identification of the key and species-specific regulatory components of drought-tolerant mechanisms in Gossypium stocksii.</title>
        <authorList>
            <person name="Yu D."/>
            <person name="Ke L."/>
            <person name="Zhang D."/>
            <person name="Wu Y."/>
            <person name="Sun Y."/>
            <person name="Mei J."/>
            <person name="Sun J."/>
            <person name="Sun Y."/>
        </authorList>
    </citation>
    <scope>NUCLEOTIDE SEQUENCE [LARGE SCALE GENOMIC DNA]</scope>
    <source>
        <strain evidence="2">cv. E1</strain>
        <tissue evidence="1">Leaf</tissue>
    </source>
</reference>
<proteinExistence type="predicted"/>
<evidence type="ECO:0000313" key="2">
    <source>
        <dbReference type="Proteomes" id="UP000828251"/>
    </source>
</evidence>
<gene>
    <name evidence="1" type="ORF">J1N35_007769</name>
</gene>
<dbReference type="AlphaFoldDB" id="A0A9D4AFZ5"/>
<organism evidence="1 2">
    <name type="scientific">Gossypium stocksii</name>
    <dbReference type="NCBI Taxonomy" id="47602"/>
    <lineage>
        <taxon>Eukaryota</taxon>
        <taxon>Viridiplantae</taxon>
        <taxon>Streptophyta</taxon>
        <taxon>Embryophyta</taxon>
        <taxon>Tracheophyta</taxon>
        <taxon>Spermatophyta</taxon>
        <taxon>Magnoliopsida</taxon>
        <taxon>eudicotyledons</taxon>
        <taxon>Gunneridae</taxon>
        <taxon>Pentapetalae</taxon>
        <taxon>rosids</taxon>
        <taxon>malvids</taxon>
        <taxon>Malvales</taxon>
        <taxon>Malvaceae</taxon>
        <taxon>Malvoideae</taxon>
        <taxon>Gossypium</taxon>
    </lineage>
</organism>
<name>A0A9D4AFZ5_9ROSI</name>
<dbReference type="OrthoDB" id="1000634at2759"/>